<gene>
    <name evidence="2" type="ORF">PG986_014659</name>
</gene>
<dbReference type="PANTHER" id="PTHR37543">
    <property type="entry name" value="CCCH ZINC FINGER DNA BINDING PROTEIN (AFU_ORTHOLOGUE AFUA_5G12760)"/>
    <property type="match status" value="1"/>
</dbReference>
<protein>
    <recommendedName>
        <fullName evidence="1">DUF7923 domain-containing protein</fullName>
    </recommendedName>
</protein>
<accession>A0ABR1PTL2</accession>
<sequence>MEAELKVFRGRFTTIQTGLVGEVDRGIKLIGARRRLQQEKKEWKAREERRPFVAALIDADADVYMFDEEMFKKGEKGGVEAADALLAAVQSYAKETLGFSAETNIVVKAFANMNGLREALQRRGTPCDMGQLRAFTSGFNNRQALFDFVDVGSGKERADSKIRENISFFVDSFQCKHLMLACGHDTGYAPFLGQFVANKQIADRITLIKGRSQLPAEIQKLGLKTTQFDGVFKGLAPMVTGTVWGRITAAAPKPAAHLAQDKRHSSDVQPGIAKTPSGYANPAAQSSRLGPVIRDQNGRRVDRALQVDQTAVERLRKGGCVTGSTSVGNVLRSAGATMCTARWRTMSLMRCGGWRGMRAVLRTGKRTGPVLTIVRMRNVCTGTKVSLDLFREGVWGWRASTNGRWRLGFHYPWVRGAPN</sequence>
<dbReference type="PANTHER" id="PTHR37543:SF1">
    <property type="entry name" value="CCCH ZINC FINGER DNA BINDING PROTEIN (AFU_ORTHOLOGUE AFUA_5G12760)"/>
    <property type="match status" value="1"/>
</dbReference>
<organism evidence="2 3">
    <name type="scientific">Apiospora aurea</name>
    <dbReference type="NCBI Taxonomy" id="335848"/>
    <lineage>
        <taxon>Eukaryota</taxon>
        <taxon>Fungi</taxon>
        <taxon>Dikarya</taxon>
        <taxon>Ascomycota</taxon>
        <taxon>Pezizomycotina</taxon>
        <taxon>Sordariomycetes</taxon>
        <taxon>Xylariomycetidae</taxon>
        <taxon>Amphisphaeriales</taxon>
        <taxon>Apiosporaceae</taxon>
        <taxon>Apiospora</taxon>
    </lineage>
</organism>
<dbReference type="GeneID" id="92083943"/>
<dbReference type="InterPro" id="IPR057683">
    <property type="entry name" value="DUF7923"/>
</dbReference>
<name>A0ABR1PTL2_9PEZI</name>
<feature type="domain" description="DUF7923" evidence="1">
    <location>
        <begin position="48"/>
        <end position="232"/>
    </location>
</feature>
<evidence type="ECO:0000259" key="1">
    <source>
        <dbReference type="Pfam" id="PF25540"/>
    </source>
</evidence>
<proteinExistence type="predicted"/>
<dbReference type="Pfam" id="PF25540">
    <property type="entry name" value="DUF7923"/>
    <property type="match status" value="1"/>
</dbReference>
<dbReference type="RefSeq" id="XP_066693119.1">
    <property type="nucleotide sequence ID" value="XM_066850881.1"/>
</dbReference>
<evidence type="ECO:0000313" key="3">
    <source>
        <dbReference type="Proteomes" id="UP001391051"/>
    </source>
</evidence>
<dbReference type="EMBL" id="JAQQWE010000010">
    <property type="protein sequence ID" value="KAK7937791.1"/>
    <property type="molecule type" value="Genomic_DNA"/>
</dbReference>
<comment type="caution">
    <text evidence="2">The sequence shown here is derived from an EMBL/GenBank/DDBJ whole genome shotgun (WGS) entry which is preliminary data.</text>
</comment>
<keyword evidence="3" id="KW-1185">Reference proteome</keyword>
<dbReference type="Proteomes" id="UP001391051">
    <property type="component" value="Unassembled WGS sequence"/>
</dbReference>
<evidence type="ECO:0000313" key="2">
    <source>
        <dbReference type="EMBL" id="KAK7937791.1"/>
    </source>
</evidence>
<reference evidence="2 3" key="1">
    <citation type="submission" date="2023-01" db="EMBL/GenBank/DDBJ databases">
        <title>Analysis of 21 Apiospora genomes using comparative genomics revels a genus with tremendous synthesis potential of carbohydrate active enzymes and secondary metabolites.</title>
        <authorList>
            <person name="Sorensen T."/>
        </authorList>
    </citation>
    <scope>NUCLEOTIDE SEQUENCE [LARGE SCALE GENOMIC DNA]</scope>
    <source>
        <strain evidence="2 3">CBS 24483</strain>
    </source>
</reference>